<evidence type="ECO:0000259" key="4">
    <source>
        <dbReference type="Pfam" id="PF13649"/>
    </source>
</evidence>
<evidence type="ECO:0000256" key="2">
    <source>
        <dbReference type="ARBA" id="ARBA00022679"/>
    </source>
</evidence>
<dbReference type="GO" id="GO:0032259">
    <property type="term" value="P:methylation"/>
    <property type="evidence" value="ECO:0007669"/>
    <property type="project" value="UniProtKB-KW"/>
</dbReference>
<dbReference type="InterPro" id="IPR041698">
    <property type="entry name" value="Methyltransf_25"/>
</dbReference>
<proteinExistence type="predicted"/>
<dbReference type="InterPro" id="IPR052190">
    <property type="entry name" value="Euk-Arch_PrmC-MTase"/>
</dbReference>
<evidence type="ECO:0000256" key="3">
    <source>
        <dbReference type="ARBA" id="ARBA00022691"/>
    </source>
</evidence>
<dbReference type="Proteomes" id="UP000728032">
    <property type="component" value="Unassembled WGS sequence"/>
</dbReference>
<keyword evidence="2" id="KW-0808">Transferase</keyword>
<feature type="non-terminal residue" evidence="5">
    <location>
        <position position="1"/>
    </location>
</feature>
<evidence type="ECO:0000256" key="1">
    <source>
        <dbReference type="ARBA" id="ARBA00022603"/>
    </source>
</evidence>
<dbReference type="GO" id="GO:0035657">
    <property type="term" value="C:eRF1 methyltransferase complex"/>
    <property type="evidence" value="ECO:0007669"/>
    <property type="project" value="TreeGrafter"/>
</dbReference>
<keyword evidence="3" id="KW-0949">S-adenosyl-L-methionine</keyword>
<dbReference type="EMBL" id="OC941933">
    <property type="protein sequence ID" value="CAD7662284.1"/>
    <property type="molecule type" value="Genomic_DNA"/>
</dbReference>
<dbReference type="PANTHER" id="PTHR45875">
    <property type="entry name" value="METHYLTRANSFERASE N6AMT1"/>
    <property type="match status" value="1"/>
</dbReference>
<feature type="domain" description="Methyltransferase" evidence="4">
    <location>
        <begin position="48"/>
        <end position="123"/>
    </location>
</feature>
<sequence>MERPIFPEHMFAEDFEYIYEPQEDTYALIDSVAQDIQLIKDYDPLVCLEVGCGSGAAITSLAKCLGPTTRLYLATDFNPRALTTTQKCCQVNGITDCTVQLVRNDLTQAIQTRLKHSVDLILFNSPYRRSEPAQVC</sequence>
<dbReference type="EMBL" id="CAJPVJ010027108">
    <property type="protein sequence ID" value="CAG2179420.1"/>
    <property type="molecule type" value="Genomic_DNA"/>
</dbReference>
<dbReference type="Gene3D" id="3.40.50.150">
    <property type="entry name" value="Vaccinia Virus protein VP39"/>
    <property type="match status" value="1"/>
</dbReference>
<dbReference type="SUPFAM" id="SSF53335">
    <property type="entry name" value="S-adenosyl-L-methionine-dependent methyltransferases"/>
    <property type="match status" value="1"/>
</dbReference>
<keyword evidence="1" id="KW-0489">Methyltransferase</keyword>
<accession>A0A7R9ML71</accession>
<dbReference type="GO" id="GO:0008276">
    <property type="term" value="F:protein methyltransferase activity"/>
    <property type="evidence" value="ECO:0007669"/>
    <property type="project" value="TreeGrafter"/>
</dbReference>
<reference evidence="5" key="1">
    <citation type="submission" date="2020-11" db="EMBL/GenBank/DDBJ databases">
        <authorList>
            <person name="Tran Van P."/>
        </authorList>
    </citation>
    <scope>NUCLEOTIDE SEQUENCE</scope>
</reference>
<organism evidence="5">
    <name type="scientific">Oppiella nova</name>
    <dbReference type="NCBI Taxonomy" id="334625"/>
    <lineage>
        <taxon>Eukaryota</taxon>
        <taxon>Metazoa</taxon>
        <taxon>Ecdysozoa</taxon>
        <taxon>Arthropoda</taxon>
        <taxon>Chelicerata</taxon>
        <taxon>Arachnida</taxon>
        <taxon>Acari</taxon>
        <taxon>Acariformes</taxon>
        <taxon>Sarcoptiformes</taxon>
        <taxon>Oribatida</taxon>
        <taxon>Brachypylina</taxon>
        <taxon>Oppioidea</taxon>
        <taxon>Oppiidae</taxon>
        <taxon>Oppiella</taxon>
    </lineage>
</organism>
<dbReference type="InterPro" id="IPR029063">
    <property type="entry name" value="SAM-dependent_MTases_sf"/>
</dbReference>
<dbReference type="OrthoDB" id="406152at2759"/>
<dbReference type="Pfam" id="PF13649">
    <property type="entry name" value="Methyltransf_25"/>
    <property type="match status" value="1"/>
</dbReference>
<dbReference type="GO" id="GO:0008757">
    <property type="term" value="F:S-adenosylmethionine-dependent methyltransferase activity"/>
    <property type="evidence" value="ECO:0007669"/>
    <property type="project" value="TreeGrafter"/>
</dbReference>
<name>A0A7R9ML71_9ACAR</name>
<dbReference type="CDD" id="cd02440">
    <property type="entry name" value="AdoMet_MTases"/>
    <property type="match status" value="1"/>
</dbReference>
<dbReference type="PANTHER" id="PTHR45875:SF1">
    <property type="entry name" value="METHYLTRANSFERASE N6AMT1"/>
    <property type="match status" value="1"/>
</dbReference>
<protein>
    <recommendedName>
        <fullName evidence="4">Methyltransferase domain-containing protein</fullName>
    </recommendedName>
</protein>
<dbReference type="AlphaFoldDB" id="A0A7R9ML71"/>
<evidence type="ECO:0000313" key="6">
    <source>
        <dbReference type="Proteomes" id="UP000728032"/>
    </source>
</evidence>
<gene>
    <name evidence="5" type="ORF">ONB1V03_LOCUS18844</name>
</gene>
<keyword evidence="6" id="KW-1185">Reference proteome</keyword>
<evidence type="ECO:0000313" key="5">
    <source>
        <dbReference type="EMBL" id="CAD7662284.1"/>
    </source>
</evidence>